<dbReference type="PROSITE" id="PS51687">
    <property type="entry name" value="SAM_MT_RNA_M5U"/>
    <property type="match status" value="1"/>
</dbReference>
<dbReference type="PROSITE" id="PS50926">
    <property type="entry name" value="TRAM"/>
    <property type="match status" value="1"/>
</dbReference>
<feature type="active site" description="Nucleophile" evidence="6">
    <location>
        <position position="409"/>
    </location>
</feature>
<keyword evidence="1" id="KW-0408">Iron</keyword>
<dbReference type="InterPro" id="IPR002792">
    <property type="entry name" value="TRAM_dom"/>
</dbReference>
<feature type="domain" description="TRAM" evidence="8">
    <location>
        <begin position="24"/>
        <end position="82"/>
    </location>
</feature>
<name>A0A934V129_9PROT</name>
<dbReference type="InterPro" id="IPR012340">
    <property type="entry name" value="NA-bd_OB-fold"/>
</dbReference>
<dbReference type="InterPro" id="IPR030390">
    <property type="entry name" value="MeTrfase_TrmA_AS"/>
</dbReference>
<evidence type="ECO:0000256" key="2">
    <source>
        <dbReference type="ARBA" id="ARBA00022603"/>
    </source>
</evidence>
<keyword evidence="3 6" id="KW-0808">Transferase</keyword>
<evidence type="ECO:0000256" key="6">
    <source>
        <dbReference type="PROSITE-ProRule" id="PRU01024"/>
    </source>
</evidence>
<accession>A0A934V129</accession>
<gene>
    <name evidence="9" type="ORF">CKO21_13590</name>
</gene>
<organism evidence="9 10">
    <name type="scientific">Rhodovibrio salinarum</name>
    <dbReference type="NCBI Taxonomy" id="1087"/>
    <lineage>
        <taxon>Bacteria</taxon>
        <taxon>Pseudomonadati</taxon>
        <taxon>Pseudomonadota</taxon>
        <taxon>Alphaproteobacteria</taxon>
        <taxon>Rhodospirillales</taxon>
        <taxon>Rhodovibrionaceae</taxon>
        <taxon>Rhodovibrio</taxon>
    </lineage>
</organism>
<dbReference type="SUPFAM" id="SSF50249">
    <property type="entry name" value="Nucleic acid-binding proteins"/>
    <property type="match status" value="1"/>
</dbReference>
<dbReference type="GO" id="GO:0051539">
    <property type="term" value="F:4 iron, 4 sulfur cluster binding"/>
    <property type="evidence" value="ECO:0007669"/>
    <property type="project" value="UniProtKB-KW"/>
</dbReference>
<proteinExistence type="inferred from homology"/>
<feature type="binding site" evidence="6">
    <location>
        <position position="315"/>
    </location>
    <ligand>
        <name>S-adenosyl-L-methionine</name>
        <dbReference type="ChEBI" id="CHEBI:59789"/>
    </ligand>
</feature>
<keyword evidence="4 6" id="KW-0949">S-adenosyl-L-methionine</keyword>
<dbReference type="EMBL" id="NRRE01000027">
    <property type="protein sequence ID" value="MBK1698276.1"/>
    <property type="molecule type" value="Genomic_DNA"/>
</dbReference>
<feature type="binding site" evidence="6">
    <location>
        <position position="383"/>
    </location>
    <ligand>
        <name>S-adenosyl-L-methionine</name>
        <dbReference type="ChEBI" id="CHEBI:59789"/>
    </ligand>
</feature>
<feature type="binding site" evidence="6">
    <location>
        <position position="335"/>
    </location>
    <ligand>
        <name>S-adenosyl-L-methionine</name>
        <dbReference type="ChEBI" id="CHEBI:59789"/>
    </ligand>
</feature>
<keyword evidence="5" id="KW-0411">Iron-sulfur</keyword>
<sequence length="452" mass="48745">MGQLAQCAAYRGTTGDGIMRRRARKGGGRQVDLEIRQLGGRGDGVGEIDGRPVFVPFTLPGEQVQVRLTGEKAGGYKGELLELLSESRDRVEPACPHYGPCGGCTVQHLADVPYRAWKHGQVVQALQRRGFEAPPVRDLTVVPEQTRRRATLAAKLAAGTVQLGFHSRESHVVESIESCRVLRPALVALLPDLRRALQPLLTGKEIADVALLESDSGIDVLITSRQAPNLQARQGLAAVAEDHDLARVCWQPAGARDEEPEPLAIRRPVVTEFAGVRVEPVPGAFLQPTAEGEQALADAVTGWLDGMQGPIGDFYAGIGTFSFRLAKHAKVHAIEGAETAIASLWQAARKHDLQGRVTAEVRDLASDPPPADDLVAFEAVVFDPPRAGAKELTQELADSDVETVVALSCNPNTFGRDARILVDGGFTLHEVRPIDQFPWSGHVELAALFTRD</sequence>
<evidence type="ECO:0000313" key="9">
    <source>
        <dbReference type="EMBL" id="MBK1698276.1"/>
    </source>
</evidence>
<dbReference type="Pfam" id="PF05958">
    <property type="entry name" value="tRNA_U5-meth_tr"/>
    <property type="match status" value="1"/>
</dbReference>
<dbReference type="Pfam" id="PF01938">
    <property type="entry name" value="TRAM"/>
    <property type="match status" value="1"/>
</dbReference>
<feature type="active site" evidence="7">
    <location>
        <position position="409"/>
    </location>
</feature>
<evidence type="ECO:0000313" key="10">
    <source>
        <dbReference type="Proteomes" id="UP000778970"/>
    </source>
</evidence>
<evidence type="ECO:0000256" key="3">
    <source>
        <dbReference type="ARBA" id="ARBA00022679"/>
    </source>
</evidence>
<keyword evidence="10" id="KW-1185">Reference proteome</keyword>
<comment type="caution">
    <text evidence="9">The sequence shown here is derived from an EMBL/GenBank/DDBJ whole genome shotgun (WGS) entry which is preliminary data.</text>
</comment>
<dbReference type="PANTHER" id="PTHR11061">
    <property type="entry name" value="RNA M5U METHYLTRANSFERASE"/>
    <property type="match status" value="1"/>
</dbReference>
<feature type="binding site" evidence="6">
    <location>
        <position position="287"/>
    </location>
    <ligand>
        <name>S-adenosyl-L-methionine</name>
        <dbReference type="ChEBI" id="CHEBI:59789"/>
    </ligand>
</feature>
<dbReference type="Gene3D" id="2.40.50.1070">
    <property type="match status" value="1"/>
</dbReference>
<evidence type="ECO:0000256" key="7">
    <source>
        <dbReference type="PROSITE-ProRule" id="PRU10015"/>
    </source>
</evidence>
<protein>
    <submittedName>
        <fullName evidence="9">Class I SAM-dependent RNA methyltransferase</fullName>
    </submittedName>
</protein>
<dbReference type="GO" id="GO:0070475">
    <property type="term" value="P:rRNA base methylation"/>
    <property type="evidence" value="ECO:0007669"/>
    <property type="project" value="TreeGrafter"/>
</dbReference>
<evidence type="ECO:0000259" key="8">
    <source>
        <dbReference type="PROSITE" id="PS50926"/>
    </source>
</evidence>
<dbReference type="SUPFAM" id="SSF53335">
    <property type="entry name" value="S-adenosyl-L-methionine-dependent methyltransferases"/>
    <property type="match status" value="1"/>
</dbReference>
<evidence type="ECO:0000256" key="4">
    <source>
        <dbReference type="ARBA" id="ARBA00022691"/>
    </source>
</evidence>
<dbReference type="InterPro" id="IPR030391">
    <property type="entry name" value="MeTrfase_TrmA_CS"/>
</dbReference>
<comment type="similarity">
    <text evidence="6">Belongs to the class I-like SAM-binding methyltransferase superfamily. RNA M5U methyltransferase family.</text>
</comment>
<dbReference type="GO" id="GO:0070041">
    <property type="term" value="F:rRNA (uridine-C5-)-methyltransferase activity"/>
    <property type="evidence" value="ECO:0007669"/>
    <property type="project" value="TreeGrafter"/>
</dbReference>
<keyword evidence="1" id="KW-0004">4Fe-4S</keyword>
<dbReference type="Gene3D" id="2.40.50.140">
    <property type="entry name" value="Nucleic acid-binding proteins"/>
    <property type="match status" value="1"/>
</dbReference>
<reference evidence="9" key="2">
    <citation type="journal article" date="2020" name="Microorganisms">
        <title>Osmotic Adaptation and Compatible Solute Biosynthesis of Phototrophic Bacteria as Revealed from Genome Analyses.</title>
        <authorList>
            <person name="Imhoff J.F."/>
            <person name="Rahn T."/>
            <person name="Kunzel S."/>
            <person name="Keller A."/>
            <person name="Neulinger S.C."/>
        </authorList>
    </citation>
    <scope>NUCLEOTIDE SEQUENCE</scope>
    <source>
        <strain evidence="9">DSM 9154</strain>
    </source>
</reference>
<dbReference type="PANTHER" id="PTHR11061:SF49">
    <property type="entry name" value="23S RRNA (URACIL(1939)-C(5))-METHYLTRANSFERASE RLMD"/>
    <property type="match status" value="1"/>
</dbReference>
<dbReference type="PROSITE" id="PS01231">
    <property type="entry name" value="TRMA_2"/>
    <property type="match status" value="1"/>
</dbReference>
<evidence type="ECO:0000256" key="5">
    <source>
        <dbReference type="ARBA" id="ARBA00023014"/>
    </source>
</evidence>
<reference evidence="9" key="1">
    <citation type="submission" date="2017-08" db="EMBL/GenBank/DDBJ databases">
        <authorList>
            <person name="Imhoff J.F."/>
            <person name="Rahn T."/>
            <person name="Kuenzel S."/>
            <person name="Neulinger S.C."/>
        </authorList>
    </citation>
    <scope>NUCLEOTIDE SEQUENCE</scope>
    <source>
        <strain evidence="9">DSM 9154</strain>
    </source>
</reference>
<evidence type="ECO:0000256" key="1">
    <source>
        <dbReference type="ARBA" id="ARBA00022485"/>
    </source>
</evidence>
<dbReference type="InterPro" id="IPR029063">
    <property type="entry name" value="SAM-dependent_MTases_sf"/>
</dbReference>
<dbReference type="PROSITE" id="PS01230">
    <property type="entry name" value="TRMA_1"/>
    <property type="match status" value="1"/>
</dbReference>
<keyword evidence="1" id="KW-0479">Metal-binding</keyword>
<dbReference type="Proteomes" id="UP000778970">
    <property type="component" value="Unassembled WGS sequence"/>
</dbReference>
<keyword evidence="2 6" id="KW-0489">Methyltransferase</keyword>
<dbReference type="Gene3D" id="3.40.50.150">
    <property type="entry name" value="Vaccinia Virus protein VP39"/>
    <property type="match status" value="1"/>
</dbReference>
<dbReference type="AlphaFoldDB" id="A0A934V129"/>
<dbReference type="InterPro" id="IPR010280">
    <property type="entry name" value="U5_MeTrfase_fam"/>
</dbReference>